<dbReference type="FunFam" id="2.60.40.10:FF:000049">
    <property type="entry name" value="Leukocyte immunoglobulin-like receptor subfamily B member 1"/>
    <property type="match status" value="1"/>
</dbReference>
<dbReference type="GeneID" id="102822984"/>
<dbReference type="PROSITE" id="PS50835">
    <property type="entry name" value="IG_LIKE"/>
    <property type="match status" value="1"/>
</dbReference>
<sequence>MLGAGSSSHWRGEKTKAGLVTAMLLLGFFVNTSVAAVFQIEEKPTLWFEGGSPVHPWDNVTLICKAIQATQVFRLLKDGVAQNPVNLSFSASEYRFPLGKVTEDMRGIYRCDHRLSNKWSRISDLVELTGREKKRVLDQSQNLRREPILISFPFGQERRDLLVTTNAILAENLPPPSLSVQPGPWLIRGVTTTVLCQGPMSRAIFSLVRAGHSQVIKKWIHEEAKAVFPIALAGSYSCSYTTTELHDTSWPPSEPSQTVTIEELDAMPILLKSGNRVENVTFTTKEPGTCYFNFNIQEGGSYTCRYTLSSVQTIWSRDSRPLEIFVSDGSLPKPTLSLVSKDLKLTPGSEVILRCQGSLAGATFVLVKEDVKRPLQVVSATGSSVDISIPEIGVHVSGNYSCLYLKTRNGSSGSGQSETLALRVKGLMPKPLLWSVWSNTVTPGRDILLQCMSPLPDMRYELQHEGKVVIHMDYHSHNNIANFPLFNVGPQHAGNYSCRYYTYDGKSYVSSEDSDPMELRVEKGSL</sequence>
<dbReference type="SUPFAM" id="SSF48726">
    <property type="entry name" value="Immunoglobulin"/>
    <property type="match status" value="4"/>
</dbReference>
<keyword evidence="5" id="KW-0393">Immunoglobulin domain</keyword>
<reference evidence="8" key="1">
    <citation type="submission" date="2025-08" db="UniProtKB">
        <authorList>
            <consortium name="RefSeq"/>
        </authorList>
    </citation>
    <scope>IDENTIFICATION</scope>
    <source>
        <tissue evidence="8">Spleen</tissue>
    </source>
</reference>
<dbReference type="InterPro" id="IPR036179">
    <property type="entry name" value="Ig-like_dom_sf"/>
</dbReference>
<keyword evidence="1" id="KW-0732">Signal</keyword>
<dbReference type="GO" id="GO:0002764">
    <property type="term" value="P:immune response-regulating signaling pathway"/>
    <property type="evidence" value="ECO:0007669"/>
    <property type="project" value="TreeGrafter"/>
</dbReference>
<dbReference type="Gene3D" id="2.60.40.10">
    <property type="entry name" value="Immunoglobulins"/>
    <property type="match status" value="5"/>
</dbReference>
<evidence type="ECO:0000256" key="1">
    <source>
        <dbReference type="ARBA" id="ARBA00022729"/>
    </source>
</evidence>
<evidence type="ECO:0000256" key="2">
    <source>
        <dbReference type="ARBA" id="ARBA00022737"/>
    </source>
</evidence>
<dbReference type="PANTHER" id="PTHR11738:SF184">
    <property type="entry name" value="ALPHA-1B-GLYCOPROTEIN"/>
    <property type="match status" value="1"/>
</dbReference>
<dbReference type="Proteomes" id="UP000504623">
    <property type="component" value="Unplaced"/>
</dbReference>
<evidence type="ECO:0000256" key="4">
    <source>
        <dbReference type="ARBA" id="ARBA00023180"/>
    </source>
</evidence>
<name>A0A9B0WTP4_CHRAS</name>
<evidence type="ECO:0000256" key="5">
    <source>
        <dbReference type="ARBA" id="ARBA00023319"/>
    </source>
</evidence>
<dbReference type="GO" id="GO:0005886">
    <property type="term" value="C:plasma membrane"/>
    <property type="evidence" value="ECO:0007669"/>
    <property type="project" value="TreeGrafter"/>
</dbReference>
<evidence type="ECO:0000313" key="8">
    <source>
        <dbReference type="RefSeq" id="XP_006868443.1"/>
    </source>
</evidence>
<dbReference type="InterPro" id="IPR050412">
    <property type="entry name" value="Ig-like_Receptors_ImmuneReg"/>
</dbReference>
<keyword evidence="7" id="KW-1185">Reference proteome</keyword>
<dbReference type="SMART" id="SM00409">
    <property type="entry name" value="IG"/>
    <property type="match status" value="3"/>
</dbReference>
<gene>
    <name evidence="8" type="primary">LOC102822984</name>
</gene>
<dbReference type="OrthoDB" id="9450204at2759"/>
<keyword evidence="2" id="KW-0677">Repeat</keyword>
<keyword evidence="3" id="KW-1015">Disulfide bond</keyword>
<evidence type="ECO:0000256" key="3">
    <source>
        <dbReference type="ARBA" id="ARBA00023157"/>
    </source>
</evidence>
<proteinExistence type="predicted"/>
<dbReference type="RefSeq" id="XP_006868443.1">
    <property type="nucleotide sequence ID" value="XM_006868381.1"/>
</dbReference>
<dbReference type="FunFam" id="2.60.40.10:FF:000033">
    <property type="entry name" value="Killer cell immunoglobulin-like receptor"/>
    <property type="match status" value="2"/>
</dbReference>
<feature type="domain" description="Ig-like" evidence="6">
    <location>
        <begin position="334"/>
        <end position="421"/>
    </location>
</feature>
<dbReference type="InterPro" id="IPR007110">
    <property type="entry name" value="Ig-like_dom"/>
</dbReference>
<evidence type="ECO:0000313" key="7">
    <source>
        <dbReference type="Proteomes" id="UP000504623"/>
    </source>
</evidence>
<dbReference type="Pfam" id="PF13895">
    <property type="entry name" value="Ig_2"/>
    <property type="match status" value="1"/>
</dbReference>
<organism evidence="7 8">
    <name type="scientific">Chrysochloris asiatica</name>
    <name type="common">Cape golden mole</name>
    <dbReference type="NCBI Taxonomy" id="185453"/>
    <lineage>
        <taxon>Eukaryota</taxon>
        <taxon>Metazoa</taxon>
        <taxon>Chordata</taxon>
        <taxon>Craniata</taxon>
        <taxon>Vertebrata</taxon>
        <taxon>Euteleostomi</taxon>
        <taxon>Mammalia</taxon>
        <taxon>Eutheria</taxon>
        <taxon>Afrotheria</taxon>
        <taxon>Chrysochloridae</taxon>
        <taxon>Chrysochlorinae</taxon>
        <taxon>Chrysochloris</taxon>
    </lineage>
</organism>
<accession>A0A9B0WTP4</accession>
<dbReference type="AlphaFoldDB" id="A0A9B0WTP4"/>
<dbReference type="InterPro" id="IPR003599">
    <property type="entry name" value="Ig_sub"/>
</dbReference>
<dbReference type="InterPro" id="IPR013783">
    <property type="entry name" value="Ig-like_fold"/>
</dbReference>
<evidence type="ECO:0000259" key="6">
    <source>
        <dbReference type="PROSITE" id="PS50835"/>
    </source>
</evidence>
<dbReference type="PANTHER" id="PTHR11738">
    <property type="entry name" value="MHC CLASS I NK CELL RECEPTOR"/>
    <property type="match status" value="1"/>
</dbReference>
<protein>
    <submittedName>
        <fullName evidence="8">Alpha-1B-glycoprotein-like</fullName>
    </submittedName>
</protein>
<keyword evidence="4" id="KW-0325">Glycoprotein</keyword>